<keyword evidence="3 5" id="KW-0378">Hydrolase</keyword>
<protein>
    <submittedName>
        <fullName evidence="8">S8 family serine peptidase</fullName>
    </submittedName>
</protein>
<dbReference type="PRINTS" id="PR00723">
    <property type="entry name" value="SUBTILISIN"/>
</dbReference>
<evidence type="ECO:0000259" key="7">
    <source>
        <dbReference type="PROSITE" id="PS50853"/>
    </source>
</evidence>
<comment type="caution">
    <text evidence="8">The sequence shown here is derived from an EMBL/GenBank/DDBJ whole genome shotgun (WGS) entry which is preliminary data.</text>
</comment>
<dbReference type="SMART" id="SM00060">
    <property type="entry name" value="FN3"/>
    <property type="match status" value="1"/>
</dbReference>
<dbReference type="PROSITE" id="PS51892">
    <property type="entry name" value="SUBTILASE"/>
    <property type="match status" value="1"/>
</dbReference>
<dbReference type="Gene3D" id="2.60.40.10">
    <property type="entry name" value="Immunoglobulins"/>
    <property type="match status" value="2"/>
</dbReference>
<evidence type="ECO:0000256" key="3">
    <source>
        <dbReference type="ARBA" id="ARBA00022801"/>
    </source>
</evidence>
<dbReference type="PANTHER" id="PTHR43399">
    <property type="entry name" value="SUBTILISIN-RELATED"/>
    <property type="match status" value="1"/>
</dbReference>
<feature type="active site" description="Charge relay system" evidence="5">
    <location>
        <position position="202"/>
    </location>
</feature>
<dbReference type="NCBIfam" id="NF012200">
    <property type="entry name" value="choice_anch_D"/>
    <property type="match status" value="2"/>
</dbReference>
<dbReference type="PROSITE" id="PS50853">
    <property type="entry name" value="FN3"/>
    <property type="match status" value="1"/>
</dbReference>
<accession>A0ABS5KER8</accession>
<evidence type="ECO:0000256" key="2">
    <source>
        <dbReference type="ARBA" id="ARBA00022670"/>
    </source>
</evidence>
<dbReference type="InterPro" id="IPR051048">
    <property type="entry name" value="Peptidase_S8/S53_subtilisin"/>
</dbReference>
<dbReference type="InterPro" id="IPR023828">
    <property type="entry name" value="Peptidase_S8_Ser-AS"/>
</dbReference>
<evidence type="ECO:0000256" key="4">
    <source>
        <dbReference type="ARBA" id="ARBA00022825"/>
    </source>
</evidence>
<dbReference type="RefSeq" id="WP_212230681.1">
    <property type="nucleotide sequence ID" value="NZ_JAGUCN010000028.1"/>
</dbReference>
<sequence length="2508" mass="275168">MKQKLLLKLHLAVILMAMAVAVGNAQQYVDGKLKGKVRVKLEAASLKSFSKLKSTKNGIETGIVAFDAVSAKVAASGMQRVIPYAPKFEEKYRRYGLNLWYEIEYDTDFDPQEVVNEYEKLGEVSHAEVIREVSLGDAQPAAVFSSSQVNNLPFDDPKLGNQWHYHNDGTVLDGAVAGADINLFEAWKTQTGSSDVVVAIIDGGIDILHEDLKDAVWVNDAELNGENGVDDDGNGYIDDIYGYNFAKDRAEIEPHFHGTHVAGTVGAVNGNGKGVSGIAGGDGINPGVRLMSCQILVNNGNPGGMAEALIYAANNGAVIAQNSWGWPSPDVYEQLVLDAIDYFVAEAGAYQGSPMKGGVAIFAAGNEGVEGNYYPGAYESTVAVAAIDYTNKMASYSSYGEWVDVSAPGGYTGDAEAGGVLSTYPDNSYGFTNGTSMACPHVSGIAALVVSEHGGAGFTADRLKRHLVTSVNDLEPYLTPNQVGKHGSGFIDAAKALKSGSVSNPPAKVTDLLVQTSQDEAKVEWSVVADADDEIGSSYTLYWSKNPFDANTLASAASTVITRYFDSVGDKVEYSLKDLAPNTNYYFAVKAFDRWGNESELSDVQMVATNNGPSLEVLVNEPALAIDVKSNAIVSSTIQLNNNDEGLLKWSSYIGLASTELDEYNLGIYQPVNVSRSFSTNIQASSVESYETVEAPVAMEMDDRLTLKSSASYVYIGEEDVTLTNSAATRFFVEKGFNVTNFWVDLNIDPEYGPATIEFYKGPQIQDAQLITSQNIESEGAYQIAYYLDVEEQVYFEPNNYYWVVVHTPAGNLFPLGLTKEKEEYYSEQCLFSSNGGQTWEFVNDIYGETDDWVWSLTLRSLSAHLGDYITLTPSAGEVSGNSSEALELSVNANNLIDGTYNEHVIFASNDPDNKLVKEKVSIDVDGHDPILKSQSIIDYGNLFIGKTKTLDIQVVNEGYAGYSLSKWQISSDNPDYKVNSVSSHYIPARGEATVRITFTPSVAGAQYANILMNNGSYSHSFKLAGTAVEPAEVTITPATASIGTGLTVGDAVAPVSFDITNTGNYPLSYAIPSFAEGYNVEGLERPINEFGYSYTYALDLGPSYQNLIGIEHGWKDISTATNILDDVKGMDYAVELDLGFSFPFYDRFYDKVWVNEQGVLVFGENGNIRINNGNNTTLSRIREMDMISAAMMDAKFDSQQAAVFYERSEGEFRVHYKYISIGGRSVNLQIVLYANGDFDILFGQVARLNNEKPNYFVGITDKENGQHAFASNSDYPLSFGVTTDYNSHFHFKHPGENMVVNASNAFGTLLPNESATVTLEFDTQNALQGDVFQRVPIVSNDVNNPMSIFEVTANFISGGQAILQLSNDTVDFGDILKTSAAELPLQIINTGTASEDIVSIAFSSADFSTDVVIPYAVNPRQSIYLPIAANTSMAKEATGTATITFEGGTVFEVELLANVKENPVIGVNPSQGFTETVNARSFKDVDVTIANTGLGQLEVSVLPNEWCYPVSTGGQTGEISDYDYSYSMGTGNGWVDILDVAKESNLLEEFWYSGAAKPYIALPLDQPFYYYGQEYNTIYIGAMGWITFIEPVDVTNVFEMPREFPAEDKFVGALAPMVGPHNNAPRTTYEKTGIYYHRFEDVFVVTFHQFVDLTGAMSKPYSFQIVLHDNGRIDFNYRHFDSVKVYGIIGIESPDEKEGLVMHHELFNGSYEPFSYSIFPIKKEVVEPQSEKVVTMRLDTKNLYDGNYYYDLPIANNSVDAPNVQLPVNLTVVGQPDITVENITSEVWYVQDSVYVEGFKIRNEGTKAIQLASSTTTADSDLKVEFYYPANGNMVSGYPEGYVALDDFIGKQLYANLFMGQLLIEDGAILEPGEEWQCFVTYSPAQVGSSSASSMIYDIDGNVAVTWSASMTSLLPPVATLGDDVIVMADNPTHQEVRQLAVANTNGSSTLEWSAKLRFSRGEEAPEEAYATPMATVASDVLKAALAQDAAVAGTAGLKATTAYNRTLKHTDKEEVENWLGFGFANAFISATKFTVPDDGFLLSHVETWYRHESQSTGTLYVEILAGGTSIEHASIVGQGSLKYEEEGYGDVGKFQTIALDEPVYLYPGEDFYVVIKYPLGVSNPQGKINDYANATEGRYFFQYEGEWSDIYATQFYDNAFLVRVHEFEFKEMTWLKLAQKQGTVEAGQTFDLDITFDAAYSQEYVNKAEIVITTNDPVTKELSADLYLLMNKGPHFEHIEGNKMIEENTTSTLKFSVKDMEQDSYTVILEAAADWMQMTTNEGGVVEITMTPDYFAQGLHDIQLVGTDEHGEQTSFTYPIEVININRDPYFTYGELKDTVMVLEHGAHEIPFEELIADYDMDEMSYNVSLSNEEIIDLFVGESGIVLTPFTIGTVDLTISGIDEHGAKLNGSFKITVVNRTGFDSVEDGRIEIYPNPACDYLMVRWNQQNSDAVTIRFMNATGAMVEEVKSNGSEQRINVGHLSKGVYLVEVVSGSESYVTKVIKK</sequence>
<dbReference type="PROSITE" id="PS00137">
    <property type="entry name" value="SUBTILASE_HIS"/>
    <property type="match status" value="1"/>
</dbReference>
<gene>
    <name evidence="8" type="ORF">KEM09_18850</name>
</gene>
<dbReference type="InterPro" id="IPR026444">
    <property type="entry name" value="Secre_tail"/>
</dbReference>
<dbReference type="SUPFAM" id="SSF49265">
    <property type="entry name" value="Fibronectin type III"/>
    <property type="match status" value="1"/>
</dbReference>
<dbReference type="PANTHER" id="PTHR43399:SF4">
    <property type="entry name" value="CELL WALL-ASSOCIATED PROTEASE"/>
    <property type="match status" value="1"/>
</dbReference>
<dbReference type="InterPro" id="IPR036852">
    <property type="entry name" value="Peptidase_S8/S53_dom_sf"/>
</dbReference>
<dbReference type="InterPro" id="IPR022398">
    <property type="entry name" value="Peptidase_S8_His-AS"/>
</dbReference>
<keyword evidence="4 5" id="KW-0720">Serine protease</keyword>
<feature type="signal peptide" evidence="6">
    <location>
        <begin position="1"/>
        <end position="19"/>
    </location>
</feature>
<keyword evidence="2 5" id="KW-0645">Protease</keyword>
<dbReference type="Gene3D" id="3.40.50.200">
    <property type="entry name" value="Peptidase S8/S53 domain"/>
    <property type="match status" value="1"/>
</dbReference>
<dbReference type="InterPro" id="IPR036116">
    <property type="entry name" value="FN3_sf"/>
</dbReference>
<keyword evidence="6" id="KW-0732">Signal</keyword>
<feature type="chain" id="PRO_5046034793" evidence="6">
    <location>
        <begin position="20"/>
        <end position="2508"/>
    </location>
</feature>
<dbReference type="PROSITE" id="PS00138">
    <property type="entry name" value="SUBTILASE_SER"/>
    <property type="match status" value="1"/>
</dbReference>
<name>A0ABS5KER8_9BACT</name>
<dbReference type="Proteomes" id="UP000721861">
    <property type="component" value="Unassembled WGS sequence"/>
</dbReference>
<feature type="active site" description="Charge relay system" evidence="5">
    <location>
        <position position="436"/>
    </location>
</feature>
<dbReference type="SUPFAM" id="SSF52743">
    <property type="entry name" value="Subtilisin-like"/>
    <property type="match status" value="1"/>
</dbReference>
<organism evidence="8 9">
    <name type="scientific">Carboxylicivirga mesophila</name>
    <dbReference type="NCBI Taxonomy" id="1166478"/>
    <lineage>
        <taxon>Bacteria</taxon>
        <taxon>Pseudomonadati</taxon>
        <taxon>Bacteroidota</taxon>
        <taxon>Bacteroidia</taxon>
        <taxon>Marinilabiliales</taxon>
        <taxon>Marinilabiliaceae</taxon>
        <taxon>Carboxylicivirga</taxon>
    </lineage>
</organism>
<feature type="domain" description="Fibronectin type-III" evidence="7">
    <location>
        <begin position="505"/>
        <end position="612"/>
    </location>
</feature>
<evidence type="ECO:0000313" key="8">
    <source>
        <dbReference type="EMBL" id="MBS2213476.1"/>
    </source>
</evidence>
<evidence type="ECO:0000256" key="6">
    <source>
        <dbReference type="SAM" id="SignalP"/>
    </source>
</evidence>
<evidence type="ECO:0000256" key="5">
    <source>
        <dbReference type="PROSITE-ProRule" id="PRU01240"/>
    </source>
</evidence>
<proteinExistence type="inferred from homology"/>
<dbReference type="Pfam" id="PF18962">
    <property type="entry name" value="Por_Secre_tail"/>
    <property type="match status" value="1"/>
</dbReference>
<keyword evidence="9" id="KW-1185">Reference proteome</keyword>
<reference evidence="8 9" key="1">
    <citation type="journal article" date="2014" name="Int. J. Syst. Evol. Microbiol.">
        <title>Carboxylicivirga gen. nov. in the family Marinilabiliaceae with two novel species, Carboxylicivirga mesophila sp. nov. and Carboxylicivirga taeanensis sp. nov., and reclassification of Cytophaga fermentans as Saccharicrinis fermentans gen. nov., comb. nov.</title>
        <authorList>
            <person name="Yang S.H."/>
            <person name="Seo H.S."/>
            <person name="Woo J.H."/>
            <person name="Oh H.M."/>
            <person name="Jang H."/>
            <person name="Lee J.H."/>
            <person name="Kim S.J."/>
            <person name="Kwon K.K."/>
        </authorList>
    </citation>
    <scope>NUCLEOTIDE SEQUENCE [LARGE SCALE GENOMIC DNA]</scope>
    <source>
        <strain evidence="8 9">JCM 18290</strain>
    </source>
</reference>
<comment type="similarity">
    <text evidence="1 5">Belongs to the peptidase S8 family.</text>
</comment>
<dbReference type="CDD" id="cd00063">
    <property type="entry name" value="FN3"/>
    <property type="match status" value="1"/>
</dbReference>
<dbReference type="InterPro" id="IPR013783">
    <property type="entry name" value="Ig-like_fold"/>
</dbReference>
<evidence type="ECO:0000256" key="1">
    <source>
        <dbReference type="ARBA" id="ARBA00011073"/>
    </source>
</evidence>
<feature type="active site" description="Charge relay system" evidence="5">
    <location>
        <position position="257"/>
    </location>
</feature>
<dbReference type="Pfam" id="PF00082">
    <property type="entry name" value="Peptidase_S8"/>
    <property type="match status" value="1"/>
</dbReference>
<dbReference type="EMBL" id="JAGUCN010000028">
    <property type="protein sequence ID" value="MBS2213476.1"/>
    <property type="molecule type" value="Genomic_DNA"/>
</dbReference>
<dbReference type="InterPro" id="IPR000209">
    <property type="entry name" value="Peptidase_S8/S53_dom"/>
</dbReference>
<dbReference type="NCBIfam" id="TIGR04183">
    <property type="entry name" value="Por_Secre_tail"/>
    <property type="match status" value="1"/>
</dbReference>
<dbReference type="InterPro" id="IPR003961">
    <property type="entry name" value="FN3_dom"/>
</dbReference>
<evidence type="ECO:0000313" key="9">
    <source>
        <dbReference type="Proteomes" id="UP000721861"/>
    </source>
</evidence>
<dbReference type="InterPro" id="IPR015500">
    <property type="entry name" value="Peptidase_S8_subtilisin-rel"/>
</dbReference>